<dbReference type="AlphaFoldDB" id="A0A382FDY5"/>
<proteinExistence type="predicted"/>
<sequence length="28" mass="3271">MLTFTNECNLMSYSRIRLLAKGDLYGIF</sequence>
<evidence type="ECO:0000313" key="1">
    <source>
        <dbReference type="EMBL" id="SVB61296.1"/>
    </source>
</evidence>
<dbReference type="EMBL" id="UINC01049468">
    <property type="protein sequence ID" value="SVB61296.1"/>
    <property type="molecule type" value="Genomic_DNA"/>
</dbReference>
<gene>
    <name evidence="1" type="ORF">METZ01_LOCUS214150</name>
</gene>
<organism evidence="1">
    <name type="scientific">marine metagenome</name>
    <dbReference type="NCBI Taxonomy" id="408172"/>
    <lineage>
        <taxon>unclassified sequences</taxon>
        <taxon>metagenomes</taxon>
        <taxon>ecological metagenomes</taxon>
    </lineage>
</organism>
<protein>
    <submittedName>
        <fullName evidence="1">Uncharacterized protein</fullName>
    </submittedName>
</protein>
<reference evidence="1" key="1">
    <citation type="submission" date="2018-05" db="EMBL/GenBank/DDBJ databases">
        <authorList>
            <person name="Lanie J.A."/>
            <person name="Ng W.-L."/>
            <person name="Kazmierczak K.M."/>
            <person name="Andrzejewski T.M."/>
            <person name="Davidsen T.M."/>
            <person name="Wayne K.J."/>
            <person name="Tettelin H."/>
            <person name="Glass J.I."/>
            <person name="Rusch D."/>
            <person name="Podicherti R."/>
            <person name="Tsui H.-C.T."/>
            <person name="Winkler M.E."/>
        </authorList>
    </citation>
    <scope>NUCLEOTIDE SEQUENCE</scope>
</reference>
<accession>A0A382FDY5</accession>
<name>A0A382FDY5_9ZZZZ</name>